<accession>A0ACB9RVI6</accession>
<evidence type="ECO:0000313" key="1">
    <source>
        <dbReference type="EMBL" id="KAI4383206.1"/>
    </source>
</evidence>
<reference evidence="2" key="1">
    <citation type="journal article" date="2023" name="Front. Plant Sci.">
        <title>Chromosomal-level genome assembly of Melastoma candidum provides insights into trichome evolution.</title>
        <authorList>
            <person name="Zhong Y."/>
            <person name="Wu W."/>
            <person name="Sun C."/>
            <person name="Zou P."/>
            <person name="Liu Y."/>
            <person name="Dai S."/>
            <person name="Zhou R."/>
        </authorList>
    </citation>
    <scope>NUCLEOTIDE SEQUENCE [LARGE SCALE GENOMIC DNA]</scope>
</reference>
<dbReference type="Proteomes" id="UP001057402">
    <property type="component" value="Chromosome 3"/>
</dbReference>
<evidence type="ECO:0000313" key="2">
    <source>
        <dbReference type="Proteomes" id="UP001057402"/>
    </source>
</evidence>
<gene>
    <name evidence="1" type="ORF">MLD38_009073</name>
</gene>
<sequence>MEMHFIYAVFFSVAVLVLGYVSVASRTMSTVRNCKAKLPPGPNTLPLIGNLHQMVGSMPHHYFKELALEYGPISRVYVGEVLTVIISSVDAAKEVLLTQEKNFPQRPVSLVGKIVIYDKKGLVFSPYGDHWRKSRKIAVTELLSTKRVGSFLSIREEETRDLIDSVAATRGAVFNLTEKFSGLITCGISRAAFGERCQQQDRFLSLLDEIVALGGGFSLTDAFPSLRFLSTLTGVKRALLKIKHELDTILDEILYKHTKIKGLGGTRDDIVDVLLKLQDSTSDQDDFHLTLNDIKAILLDIFLAGSETSATALDWVMAAMLKHPEVMERAQSEVRAAFRGQGNAREESSKELSYLRSVIKETLRLYPPFPLIPRLSIRHCEIRGYDIPPETRVVINSWAIGRDPEFWKDAERFMPERFLGNPVGFLGADFEFLPFGAGRRMCPGIAFALASIELPLSQLLYHFDWKLPEGATPEQLDMAESFGGTCRRKEALNVVAIPITP</sequence>
<protein>
    <submittedName>
        <fullName evidence="1">Uncharacterized protein</fullName>
    </submittedName>
</protein>
<name>A0ACB9RVI6_9MYRT</name>
<proteinExistence type="predicted"/>
<keyword evidence="2" id="KW-1185">Reference proteome</keyword>
<comment type="caution">
    <text evidence="1">The sequence shown here is derived from an EMBL/GenBank/DDBJ whole genome shotgun (WGS) entry which is preliminary data.</text>
</comment>
<organism evidence="1 2">
    <name type="scientific">Melastoma candidum</name>
    <dbReference type="NCBI Taxonomy" id="119954"/>
    <lineage>
        <taxon>Eukaryota</taxon>
        <taxon>Viridiplantae</taxon>
        <taxon>Streptophyta</taxon>
        <taxon>Embryophyta</taxon>
        <taxon>Tracheophyta</taxon>
        <taxon>Spermatophyta</taxon>
        <taxon>Magnoliopsida</taxon>
        <taxon>eudicotyledons</taxon>
        <taxon>Gunneridae</taxon>
        <taxon>Pentapetalae</taxon>
        <taxon>rosids</taxon>
        <taxon>malvids</taxon>
        <taxon>Myrtales</taxon>
        <taxon>Melastomataceae</taxon>
        <taxon>Melastomatoideae</taxon>
        <taxon>Melastomateae</taxon>
        <taxon>Melastoma</taxon>
    </lineage>
</organism>
<dbReference type="EMBL" id="CM042882">
    <property type="protein sequence ID" value="KAI4383206.1"/>
    <property type="molecule type" value="Genomic_DNA"/>
</dbReference>